<gene>
    <name evidence="3" type="ORF">D7Z96_03715</name>
</gene>
<evidence type="ECO:0000313" key="4">
    <source>
        <dbReference type="Proteomes" id="UP000273159"/>
    </source>
</evidence>
<dbReference type="InterPro" id="IPR027417">
    <property type="entry name" value="P-loop_NTPase"/>
</dbReference>
<dbReference type="EMBL" id="RBNH01000002">
    <property type="protein sequence ID" value="RKO26885.1"/>
    <property type="molecule type" value="Genomic_DNA"/>
</dbReference>
<dbReference type="Pfam" id="PF01926">
    <property type="entry name" value="MMR_HSR1"/>
    <property type="match status" value="1"/>
</dbReference>
<dbReference type="GO" id="GO:0043024">
    <property type="term" value="F:ribosomal small subunit binding"/>
    <property type="evidence" value="ECO:0007669"/>
    <property type="project" value="TreeGrafter"/>
</dbReference>
<accession>A0A3B0G410</accession>
<evidence type="ECO:0000259" key="2">
    <source>
        <dbReference type="Pfam" id="PF01926"/>
    </source>
</evidence>
<reference evidence="3 4" key="1">
    <citation type="submission" date="2018-10" db="EMBL/GenBank/DDBJ databases">
        <title>Genome-guide identification and characterization of bacteria that degrade polycyclic aromatic hydrocarbons and resist hexavalent chromium simultaneously.</title>
        <authorList>
            <person name="Feng H."/>
        </authorList>
    </citation>
    <scope>NUCLEOTIDE SEQUENCE [LARGE SCALE GENOMIC DNA]</scope>
    <source>
        <strain evidence="3 4">J015</strain>
    </source>
</reference>
<name>A0A3B0G410_PSEPS</name>
<proteinExistence type="predicted"/>
<dbReference type="PANTHER" id="PTHR42698:SF1">
    <property type="entry name" value="GTPASE ERA, MITOCHONDRIAL"/>
    <property type="match status" value="1"/>
</dbReference>
<reference evidence="4" key="2">
    <citation type="submission" date="2018-10" db="EMBL/GenBank/DDBJ databases">
        <authorList>
            <person name="Wang Y."/>
            <person name="Wang J."/>
            <person name="Yang X."/>
            <person name="Wang Z."/>
            <person name="Huang Y."/>
        </authorList>
    </citation>
    <scope>NUCLEOTIDE SEQUENCE [LARGE SCALE GENOMIC DNA]</scope>
    <source>
        <strain evidence="4">J015</strain>
    </source>
</reference>
<evidence type="ECO:0000313" key="3">
    <source>
        <dbReference type="EMBL" id="RKO26885.1"/>
    </source>
</evidence>
<comment type="caution">
    <text evidence="3">The sequence shown here is derived from an EMBL/GenBank/DDBJ whole genome shotgun (WGS) entry which is preliminary data.</text>
</comment>
<dbReference type="GO" id="GO:0005829">
    <property type="term" value="C:cytosol"/>
    <property type="evidence" value="ECO:0007669"/>
    <property type="project" value="TreeGrafter"/>
</dbReference>
<dbReference type="RefSeq" id="WP_120691577.1">
    <property type="nucleotide sequence ID" value="NZ_RBNH01000002.1"/>
</dbReference>
<sequence length="540" mass="57130">MSRHSDTRESSRLDRRLAALNDARELGEGVLPDDSLQEVLTVLESASSRRSLSADHTVVGFFGATGSGKSSLFNAVSGAEIATAAARRPTTSEPLAGVWGVEGSEPLLDWLDVCNRHHADAVEGFADEGTGLILLDLPDFDSTKAANREVVERMVGLVDVLVWVLDPQKYADAAVHNDFLSRLASHGAVTLVVLNQVDRLPERDVQPVLESLRSILARDGLAKVQVLAASALTGAGIDQVRAAIRGVAVKRKAQSQRLAADITKASADLGAVSGEGAAAGVRPAAKTRLADELAVAANVPVVVRAVGQSYRLESVRRTGWPVTRWLSRFRADPLRRLNLRSAAPSELNRTSLPPAGAPERARTDAAVREFADAASAGAPGPWRAAIRGAAREGRDRLPDALDQAIAGTDLAANRKSWWWGVFNAVQWLALLAAVVGLGWLGFLAGLGYFQMPVPEVPRVEGWPVPTLLIASGVVLGIFLAITGRFIAAAAAGARSARARKRLNAAVADVAEELVVEPVEVEVSRLAAFSAALRTAQAGHD</sequence>
<evidence type="ECO:0000256" key="1">
    <source>
        <dbReference type="SAM" id="Phobius"/>
    </source>
</evidence>
<dbReference type="GO" id="GO:0019843">
    <property type="term" value="F:rRNA binding"/>
    <property type="evidence" value="ECO:0007669"/>
    <property type="project" value="TreeGrafter"/>
</dbReference>
<keyword evidence="1" id="KW-1133">Transmembrane helix</keyword>
<dbReference type="InterPro" id="IPR005662">
    <property type="entry name" value="GTPase_Era-like"/>
</dbReference>
<organism evidence="3 4">
    <name type="scientific">Pseudarthrobacter phenanthrenivorans</name>
    <name type="common">Arthrobacter phenanthrenivorans</name>
    <dbReference type="NCBI Taxonomy" id="361575"/>
    <lineage>
        <taxon>Bacteria</taxon>
        <taxon>Bacillati</taxon>
        <taxon>Actinomycetota</taxon>
        <taxon>Actinomycetes</taxon>
        <taxon>Micrococcales</taxon>
        <taxon>Micrococcaceae</taxon>
        <taxon>Pseudarthrobacter</taxon>
    </lineage>
</organism>
<feature type="transmembrane region" description="Helical" evidence="1">
    <location>
        <begin position="469"/>
        <end position="493"/>
    </location>
</feature>
<keyword evidence="1" id="KW-0472">Membrane</keyword>
<dbReference type="AlphaFoldDB" id="A0A3B0G410"/>
<dbReference type="GO" id="GO:0005525">
    <property type="term" value="F:GTP binding"/>
    <property type="evidence" value="ECO:0007669"/>
    <property type="project" value="InterPro"/>
</dbReference>
<dbReference type="PANTHER" id="PTHR42698">
    <property type="entry name" value="GTPASE ERA"/>
    <property type="match status" value="1"/>
</dbReference>
<dbReference type="Proteomes" id="UP000273159">
    <property type="component" value="Unassembled WGS sequence"/>
</dbReference>
<feature type="domain" description="G" evidence="2">
    <location>
        <begin position="59"/>
        <end position="195"/>
    </location>
</feature>
<dbReference type="SUPFAM" id="SSF52540">
    <property type="entry name" value="P-loop containing nucleoside triphosphate hydrolases"/>
    <property type="match status" value="1"/>
</dbReference>
<feature type="transmembrane region" description="Helical" evidence="1">
    <location>
        <begin position="424"/>
        <end position="449"/>
    </location>
</feature>
<dbReference type="Gene3D" id="3.40.50.300">
    <property type="entry name" value="P-loop containing nucleotide triphosphate hydrolases"/>
    <property type="match status" value="1"/>
</dbReference>
<protein>
    <submittedName>
        <fullName evidence="3">ABC transporter</fullName>
    </submittedName>
</protein>
<dbReference type="GO" id="GO:0000028">
    <property type="term" value="P:ribosomal small subunit assembly"/>
    <property type="evidence" value="ECO:0007669"/>
    <property type="project" value="TreeGrafter"/>
</dbReference>
<keyword evidence="1" id="KW-0812">Transmembrane</keyword>
<dbReference type="InterPro" id="IPR006073">
    <property type="entry name" value="GTP-bd"/>
</dbReference>